<reference evidence="2 3" key="1">
    <citation type="submission" date="2019-04" db="EMBL/GenBank/DDBJ databases">
        <title>Friends and foes A comparative genomics study of 23 Aspergillus species from section Flavi.</title>
        <authorList>
            <consortium name="DOE Joint Genome Institute"/>
            <person name="Kjaerbolling I."/>
            <person name="Vesth T."/>
            <person name="Frisvad J.C."/>
            <person name="Nybo J.L."/>
            <person name="Theobald S."/>
            <person name="Kildgaard S."/>
            <person name="Isbrandt T."/>
            <person name="Kuo A."/>
            <person name="Sato A."/>
            <person name="Lyhne E.K."/>
            <person name="Kogle M.E."/>
            <person name="Wiebenga A."/>
            <person name="Kun R.S."/>
            <person name="Lubbers R.J."/>
            <person name="Makela M.R."/>
            <person name="Barry K."/>
            <person name="Chovatia M."/>
            <person name="Clum A."/>
            <person name="Daum C."/>
            <person name="Haridas S."/>
            <person name="He G."/>
            <person name="LaButti K."/>
            <person name="Lipzen A."/>
            <person name="Mondo S."/>
            <person name="Riley R."/>
            <person name="Salamov A."/>
            <person name="Simmons B.A."/>
            <person name="Magnuson J.K."/>
            <person name="Henrissat B."/>
            <person name="Mortensen U.H."/>
            <person name="Larsen T.O."/>
            <person name="Devries R.P."/>
            <person name="Grigoriev I.V."/>
            <person name="Machida M."/>
            <person name="Baker S.E."/>
            <person name="Andersen M.R."/>
        </authorList>
    </citation>
    <scope>NUCLEOTIDE SEQUENCE [LARGE SCALE GENOMIC DNA]</scope>
    <source>
        <strain evidence="2 3">IBT 18842</strain>
    </source>
</reference>
<feature type="transmembrane region" description="Helical" evidence="1">
    <location>
        <begin position="12"/>
        <end position="35"/>
    </location>
</feature>
<proteinExistence type="predicted"/>
<evidence type="ECO:0000313" key="2">
    <source>
        <dbReference type="EMBL" id="KAE8151093.1"/>
    </source>
</evidence>
<dbReference type="AlphaFoldDB" id="A0A5N6TXI9"/>
<keyword evidence="1" id="KW-1133">Transmembrane helix</keyword>
<organism evidence="2 3">
    <name type="scientific">Aspergillus avenaceus</name>
    <dbReference type="NCBI Taxonomy" id="36643"/>
    <lineage>
        <taxon>Eukaryota</taxon>
        <taxon>Fungi</taxon>
        <taxon>Dikarya</taxon>
        <taxon>Ascomycota</taxon>
        <taxon>Pezizomycotina</taxon>
        <taxon>Eurotiomycetes</taxon>
        <taxon>Eurotiomycetidae</taxon>
        <taxon>Eurotiales</taxon>
        <taxon>Aspergillaceae</taxon>
        <taxon>Aspergillus</taxon>
        <taxon>Aspergillus subgen. Circumdati</taxon>
    </lineage>
</organism>
<name>A0A5N6TXI9_ASPAV</name>
<dbReference type="Proteomes" id="UP000325780">
    <property type="component" value="Unassembled WGS sequence"/>
</dbReference>
<accession>A0A5N6TXI9</accession>
<keyword evidence="1" id="KW-0812">Transmembrane</keyword>
<sequence length="55" mass="6286">MENENYVTVVPSGLFFFAVLVSLPVPWTIALLLLWQADVRWVHHCFLVQEPSSSV</sequence>
<evidence type="ECO:0000256" key="1">
    <source>
        <dbReference type="SAM" id="Phobius"/>
    </source>
</evidence>
<gene>
    <name evidence="2" type="ORF">BDV25DRAFT_153185</name>
</gene>
<keyword evidence="1" id="KW-0472">Membrane</keyword>
<dbReference type="EMBL" id="ML742078">
    <property type="protein sequence ID" value="KAE8151093.1"/>
    <property type="molecule type" value="Genomic_DNA"/>
</dbReference>
<protein>
    <submittedName>
        <fullName evidence="2">Uncharacterized protein</fullName>
    </submittedName>
</protein>
<keyword evidence="3" id="KW-1185">Reference proteome</keyword>
<evidence type="ECO:0000313" key="3">
    <source>
        <dbReference type="Proteomes" id="UP000325780"/>
    </source>
</evidence>